<dbReference type="InterPro" id="IPR015422">
    <property type="entry name" value="PyrdxlP-dep_Trfase_small"/>
</dbReference>
<evidence type="ECO:0008006" key="6">
    <source>
        <dbReference type="Google" id="ProtNLM"/>
    </source>
</evidence>
<evidence type="ECO:0000256" key="3">
    <source>
        <dbReference type="ARBA" id="ARBA00022679"/>
    </source>
</evidence>
<name>X1Q297_9ZZZZ</name>
<reference evidence="5" key="1">
    <citation type="journal article" date="2014" name="Front. Microbiol.">
        <title>High frequency of phylogenetically diverse reductive dehalogenase-homologous genes in deep subseafloor sedimentary metagenomes.</title>
        <authorList>
            <person name="Kawai M."/>
            <person name="Futagami T."/>
            <person name="Toyoda A."/>
            <person name="Takaki Y."/>
            <person name="Nishi S."/>
            <person name="Hori S."/>
            <person name="Arai W."/>
            <person name="Tsubouchi T."/>
            <person name="Morono Y."/>
            <person name="Uchiyama I."/>
            <person name="Ito T."/>
            <person name="Fujiyama A."/>
            <person name="Inagaki F."/>
            <person name="Takami H."/>
        </authorList>
    </citation>
    <scope>NUCLEOTIDE SEQUENCE</scope>
    <source>
        <strain evidence="5">Expedition CK06-06</strain>
    </source>
</reference>
<dbReference type="Gene3D" id="3.90.1150.10">
    <property type="entry name" value="Aspartate Aminotransferase, domain 1"/>
    <property type="match status" value="1"/>
</dbReference>
<proteinExistence type="predicted"/>
<evidence type="ECO:0000256" key="1">
    <source>
        <dbReference type="ARBA" id="ARBA00001933"/>
    </source>
</evidence>
<keyword evidence="3" id="KW-0808">Transferase</keyword>
<dbReference type="InterPro" id="IPR015424">
    <property type="entry name" value="PyrdxlP-dep_Trfase"/>
</dbReference>
<feature type="non-terminal residue" evidence="5">
    <location>
        <position position="1"/>
    </location>
</feature>
<dbReference type="EMBL" id="BARV01029495">
    <property type="protein sequence ID" value="GAI45200.1"/>
    <property type="molecule type" value="Genomic_DNA"/>
</dbReference>
<protein>
    <recommendedName>
        <fullName evidence="6">Aminotransferase class V domain-containing protein</fullName>
    </recommendedName>
</protein>
<keyword evidence="4" id="KW-0663">Pyridoxal phosphate</keyword>
<sequence length="142" mass="14744">PPVNLICALNVSLEQILGEGMEARFVRHRKLGEACKAAISALGMSQVPTDPAHAAATLTAPYYPEGVTGTELLPKVKAAGAILAGGLHPKIKDRYFRIGHMGATKPGDLLATIGALEAGLHACSYTFDRGTGVAAAQRVLLS</sequence>
<organism evidence="5">
    <name type="scientific">marine sediment metagenome</name>
    <dbReference type="NCBI Taxonomy" id="412755"/>
    <lineage>
        <taxon>unclassified sequences</taxon>
        <taxon>metagenomes</taxon>
        <taxon>ecological metagenomes</taxon>
    </lineage>
</organism>
<dbReference type="GO" id="GO:0005777">
    <property type="term" value="C:peroxisome"/>
    <property type="evidence" value="ECO:0007669"/>
    <property type="project" value="TreeGrafter"/>
</dbReference>
<comment type="caution">
    <text evidence="5">The sequence shown here is derived from an EMBL/GenBank/DDBJ whole genome shotgun (WGS) entry which is preliminary data.</text>
</comment>
<comment type="cofactor">
    <cofactor evidence="1">
        <name>pyridoxal 5'-phosphate</name>
        <dbReference type="ChEBI" id="CHEBI:597326"/>
    </cofactor>
</comment>
<dbReference type="GO" id="GO:0008453">
    <property type="term" value="F:alanine-glyoxylate transaminase activity"/>
    <property type="evidence" value="ECO:0007669"/>
    <property type="project" value="TreeGrafter"/>
</dbReference>
<dbReference type="PANTHER" id="PTHR21152:SF24">
    <property type="entry name" value="ALANINE--GLYOXYLATE AMINOTRANSFERASE 1"/>
    <property type="match status" value="1"/>
</dbReference>
<accession>X1Q297</accession>
<dbReference type="GO" id="GO:0019265">
    <property type="term" value="P:glycine biosynthetic process, by transamination of glyoxylate"/>
    <property type="evidence" value="ECO:0007669"/>
    <property type="project" value="TreeGrafter"/>
</dbReference>
<dbReference type="PANTHER" id="PTHR21152">
    <property type="entry name" value="AMINOTRANSFERASE CLASS V"/>
    <property type="match status" value="1"/>
</dbReference>
<evidence type="ECO:0000256" key="4">
    <source>
        <dbReference type="ARBA" id="ARBA00022898"/>
    </source>
</evidence>
<dbReference type="SUPFAM" id="SSF53383">
    <property type="entry name" value="PLP-dependent transferases"/>
    <property type="match status" value="1"/>
</dbReference>
<evidence type="ECO:0000256" key="2">
    <source>
        <dbReference type="ARBA" id="ARBA00022576"/>
    </source>
</evidence>
<dbReference type="AlphaFoldDB" id="X1Q297"/>
<evidence type="ECO:0000313" key="5">
    <source>
        <dbReference type="EMBL" id="GAI45200.1"/>
    </source>
</evidence>
<gene>
    <name evidence="5" type="ORF">S06H3_47023</name>
</gene>
<dbReference type="GO" id="GO:0004760">
    <property type="term" value="F:L-serine-pyruvate transaminase activity"/>
    <property type="evidence" value="ECO:0007669"/>
    <property type="project" value="TreeGrafter"/>
</dbReference>
<keyword evidence="2" id="KW-0032">Aminotransferase</keyword>
<dbReference type="FunFam" id="3.90.1150.10:FF:000049">
    <property type="entry name" value="Alanine-glyoxylate aminotransferase 1"/>
    <property type="match status" value="1"/>
</dbReference>